<accession>F4LKN5</accession>
<protein>
    <submittedName>
        <fullName evidence="1">CRISPR-associated protein, Csd1 family</fullName>
    </submittedName>
</protein>
<dbReference type="EMBL" id="CP002696">
    <property type="protein sequence ID" value="AEE17591.1"/>
    <property type="molecule type" value="Genomic_DNA"/>
</dbReference>
<name>F4LKN5_TREBD</name>
<proteinExistence type="predicted"/>
<dbReference type="Proteomes" id="UP000006546">
    <property type="component" value="Chromosome"/>
</dbReference>
<keyword evidence="2" id="KW-1185">Reference proteome</keyword>
<evidence type="ECO:0000313" key="1">
    <source>
        <dbReference type="EMBL" id="AEE17591.1"/>
    </source>
</evidence>
<dbReference type="AlphaFoldDB" id="F4LKN5"/>
<dbReference type="KEGG" id="tbe:Trebr_2177"/>
<dbReference type="NCBIfam" id="TIGR01863">
    <property type="entry name" value="cas_Csd1"/>
    <property type="match status" value="1"/>
</dbReference>
<organism evidence="1 2">
    <name type="scientific">Treponema brennaborense (strain DSM 12168 / CIP 105900 / DD5/3)</name>
    <dbReference type="NCBI Taxonomy" id="906968"/>
    <lineage>
        <taxon>Bacteria</taxon>
        <taxon>Pseudomonadati</taxon>
        <taxon>Spirochaetota</taxon>
        <taxon>Spirochaetia</taxon>
        <taxon>Spirochaetales</taxon>
        <taxon>Treponemataceae</taxon>
        <taxon>Treponema</taxon>
    </lineage>
</organism>
<dbReference type="STRING" id="906968.Trebr_2177"/>
<sequence length="614" mass="69256">MSWITELRDVYDAVAGGGSSADSKPLPLYHIQNNAQITVVLDGEGNFRAAKLIDPKDRKERATCMPCTEKSAARTASIAPYPLCDKFEYVAGDYGRYSDGKNLSEKNGEFLTQLEGWCRSPFSDPKIESIFAYVKKGTLITDLIEKARLFSLDEKGNLAEELTDFIRWEVELPGDPVSAVWKDTSLQSKWVRYYESLGECRALCYACGKDAVILDLHPAKLRNSGDKAKIISANDDQNFTFRGRFHTAQEACQISADVSFKAHNALRWLIEKQGTRVGDGLTFVEWSAAGNVPPPVLCGGLDLYGDEDVEYTTDAAFASAVNRSLHGYYADIRNPGKNMIMGINAATPGRMSIVLYREIAQTDFIDMLNVWHSGLAWFYTYWKRDTADPKVGCVISTISSPSPKEIAKAAYGERIKPKQEEKTVERLVSCILDRKPIPKEIERRCVCRASKLALYKKGFERDQVLNTACAVYKYNHTVEGYTVALEENRTDRDYLYGRLLAAADAVERSVLKKMGAERDTNAMRYLQRFAARPASTWKMLYEKLIPYKRQLEPGLRNWFEGRIRDITVLFVADDYISDAPLSGEYLLGFQCQSKDFYVKKNDADSKTVTMETEE</sequence>
<dbReference type="RefSeq" id="WP_013759293.1">
    <property type="nucleotide sequence ID" value="NC_015500.1"/>
</dbReference>
<dbReference type="Pfam" id="PF09709">
    <property type="entry name" value="Cas_Csd1"/>
    <property type="match status" value="1"/>
</dbReference>
<dbReference type="OrthoDB" id="5389988at2"/>
<reference evidence="2" key="1">
    <citation type="submission" date="2011-04" db="EMBL/GenBank/DDBJ databases">
        <title>The complete genome of Treponema brennaborense DSM 12168.</title>
        <authorList>
            <person name="Lucas S."/>
            <person name="Han J."/>
            <person name="Lapidus A."/>
            <person name="Bruce D."/>
            <person name="Goodwin L."/>
            <person name="Pitluck S."/>
            <person name="Peters L."/>
            <person name="Kyrpides N."/>
            <person name="Mavromatis K."/>
            <person name="Ivanova N."/>
            <person name="Mikhailova N."/>
            <person name="Pagani I."/>
            <person name="Teshima H."/>
            <person name="Detter J.C."/>
            <person name="Tapia R."/>
            <person name="Han C."/>
            <person name="Land M."/>
            <person name="Hauser L."/>
            <person name="Markowitz V."/>
            <person name="Cheng J.-F."/>
            <person name="Hugenholtz P."/>
            <person name="Woyke T."/>
            <person name="Wu D."/>
            <person name="Gronow S."/>
            <person name="Wellnitz S."/>
            <person name="Brambilla E."/>
            <person name="Klenk H.-P."/>
            <person name="Eisen J.A."/>
        </authorList>
    </citation>
    <scope>NUCLEOTIDE SEQUENCE [LARGE SCALE GENOMIC DNA]</scope>
    <source>
        <strain evidence="2">DSM 12168 / CIP 105900 / DD5/3</strain>
    </source>
</reference>
<dbReference type="InterPro" id="IPR010144">
    <property type="entry name" value="CRISPR-assoc_prot_Csd1-typ"/>
</dbReference>
<gene>
    <name evidence="1" type="ordered locus">Trebr_2177</name>
</gene>
<evidence type="ECO:0000313" key="2">
    <source>
        <dbReference type="Proteomes" id="UP000006546"/>
    </source>
</evidence>
<dbReference type="eggNOG" id="COG5632">
    <property type="taxonomic scope" value="Bacteria"/>
</dbReference>
<dbReference type="HOGENOM" id="CLU_016417_0_0_12"/>